<dbReference type="Proteomes" id="UP000268093">
    <property type="component" value="Unassembled WGS sequence"/>
</dbReference>
<keyword evidence="1" id="KW-0812">Transmembrane</keyword>
<sequence length="199" mass="21568">MRQHKLNEAMAVLGTVSTSFPVLQSISHDIDLPVKTVKASAETSAWWRLLQGEHTGPSDTSTLSVVALGDALSTKSPIAPPRMSVEHKRMGGVICTDSCGQWARLSAPARLTVRTVVPVKTAGVSTSPRGIDVVGYLDDHFPGGAIVALLAKVLAFAIIGVWERGYGFKNVRLGWRCVLYVIVIFTVPKTTRMYMHRKG</sequence>
<keyword evidence="3" id="KW-1185">Reference proteome</keyword>
<dbReference type="AlphaFoldDB" id="A0A433DLF3"/>
<proteinExistence type="predicted"/>
<protein>
    <submittedName>
        <fullName evidence="2">Uncharacterized protein</fullName>
    </submittedName>
</protein>
<comment type="caution">
    <text evidence="2">The sequence shown here is derived from an EMBL/GenBank/DDBJ whole genome shotgun (WGS) entry which is preliminary data.</text>
</comment>
<keyword evidence="1" id="KW-1133">Transmembrane helix</keyword>
<dbReference type="EMBL" id="RBNI01000561">
    <property type="protein sequence ID" value="RUP51645.1"/>
    <property type="molecule type" value="Genomic_DNA"/>
</dbReference>
<feature type="non-terminal residue" evidence="2">
    <location>
        <position position="199"/>
    </location>
</feature>
<feature type="transmembrane region" description="Helical" evidence="1">
    <location>
        <begin position="141"/>
        <end position="161"/>
    </location>
</feature>
<gene>
    <name evidence="2" type="ORF">BC936DRAFT_146779</name>
</gene>
<evidence type="ECO:0000313" key="2">
    <source>
        <dbReference type="EMBL" id="RUP51645.1"/>
    </source>
</evidence>
<organism evidence="2 3">
    <name type="scientific">Jimgerdemannia flammicorona</name>
    <dbReference type="NCBI Taxonomy" id="994334"/>
    <lineage>
        <taxon>Eukaryota</taxon>
        <taxon>Fungi</taxon>
        <taxon>Fungi incertae sedis</taxon>
        <taxon>Mucoromycota</taxon>
        <taxon>Mucoromycotina</taxon>
        <taxon>Endogonomycetes</taxon>
        <taxon>Endogonales</taxon>
        <taxon>Endogonaceae</taxon>
        <taxon>Jimgerdemannia</taxon>
    </lineage>
</organism>
<name>A0A433DLF3_9FUNG</name>
<feature type="transmembrane region" description="Helical" evidence="1">
    <location>
        <begin position="173"/>
        <end position="191"/>
    </location>
</feature>
<accession>A0A433DLF3</accession>
<evidence type="ECO:0000256" key="1">
    <source>
        <dbReference type="SAM" id="Phobius"/>
    </source>
</evidence>
<evidence type="ECO:0000313" key="3">
    <source>
        <dbReference type="Proteomes" id="UP000268093"/>
    </source>
</evidence>
<reference evidence="2 3" key="1">
    <citation type="journal article" date="2018" name="New Phytol.">
        <title>Phylogenomics of Endogonaceae and evolution of mycorrhizas within Mucoromycota.</title>
        <authorList>
            <person name="Chang Y."/>
            <person name="Desiro A."/>
            <person name="Na H."/>
            <person name="Sandor L."/>
            <person name="Lipzen A."/>
            <person name="Clum A."/>
            <person name="Barry K."/>
            <person name="Grigoriev I.V."/>
            <person name="Martin F.M."/>
            <person name="Stajich J.E."/>
            <person name="Smith M.E."/>
            <person name="Bonito G."/>
            <person name="Spatafora J.W."/>
        </authorList>
    </citation>
    <scope>NUCLEOTIDE SEQUENCE [LARGE SCALE GENOMIC DNA]</scope>
    <source>
        <strain evidence="2 3">GMNB39</strain>
    </source>
</reference>
<keyword evidence="1" id="KW-0472">Membrane</keyword>